<dbReference type="PANTHER" id="PTHR30480:SF8">
    <property type="entry name" value="PUTATIVE (AFU_ORTHOLOGUE AFUA_8G04060)-RELATED"/>
    <property type="match status" value="1"/>
</dbReference>
<dbReference type="Pfam" id="PF00933">
    <property type="entry name" value="Glyco_hydro_3"/>
    <property type="match status" value="1"/>
</dbReference>
<dbReference type="EMBL" id="SELW01000553">
    <property type="protein sequence ID" value="TID21224.1"/>
    <property type="molecule type" value="Genomic_DNA"/>
</dbReference>
<dbReference type="InterPro" id="IPR036881">
    <property type="entry name" value="Glyco_hydro_3_C_sf"/>
</dbReference>
<dbReference type="InterPro" id="IPR001764">
    <property type="entry name" value="Glyco_hydro_3_N"/>
</dbReference>
<dbReference type="SUPFAM" id="SSF55729">
    <property type="entry name" value="Acyl-CoA N-acyltransferases (Nat)"/>
    <property type="match status" value="1"/>
</dbReference>
<dbReference type="GO" id="GO:0009254">
    <property type="term" value="P:peptidoglycan turnover"/>
    <property type="evidence" value="ECO:0007669"/>
    <property type="project" value="TreeGrafter"/>
</dbReference>
<dbReference type="Gene3D" id="3.40.50.1700">
    <property type="entry name" value="Glycoside hydrolase family 3 C-terminal domain"/>
    <property type="match status" value="1"/>
</dbReference>
<dbReference type="GO" id="GO:0005975">
    <property type="term" value="P:carbohydrate metabolic process"/>
    <property type="evidence" value="ECO:0007669"/>
    <property type="project" value="InterPro"/>
</dbReference>
<keyword evidence="2" id="KW-0378">Hydrolase</keyword>
<feature type="domain" description="Glycoside hydrolase family 3 N-terminal" evidence="5">
    <location>
        <begin position="27"/>
        <end position="334"/>
    </location>
</feature>
<dbReference type="STRING" id="52247.A0A4T0WYP7"/>
<dbReference type="SUPFAM" id="SSF51445">
    <property type="entry name" value="(Trans)glycosidases"/>
    <property type="match status" value="1"/>
</dbReference>
<keyword evidence="4" id="KW-0472">Membrane</keyword>
<keyword evidence="3" id="KW-0326">Glycosidase</keyword>
<evidence type="ECO:0000313" key="6">
    <source>
        <dbReference type="EMBL" id="TID21224.1"/>
    </source>
</evidence>
<dbReference type="InterPro" id="IPR036962">
    <property type="entry name" value="Glyco_hydro_3_N_sf"/>
</dbReference>
<accession>A0A4T0WYP7</accession>
<sequence length="1055" mass="120322">MENNEQFKVMPEVGKLVLAGFDEKHFTPDGQAAELIRDYNVQAFEIRPCNFESVPQLKQLIKDMQAYAFSLNHERPLIIATGMRSYEYICSEDSMELTKLPHLLALVAADQPSVFYEASKSCALELRQIGFNLVLGPLLDIFSKATTDYVGLNCPGITSEEVTRYGGAMAAGFTKSGILTSASYFPGIGRAFFSDVLETITMLEDMGQIENYNCLPFKALIDHNMLDSIRASVVCIPNALEDDVNACLSPIIINGLLRQKFKFDKLVITEDIEVQDIFTNYGIGQAASLAIVNAGCDMVTVCNSFKYQLEVLDFLNKSFANGNHQAVLITALRRIDEFHGKISWYDAKVELDLDLMRRNRRLAERSFRNSITLVRNLNDVIPVQKFFEQLKFDRLYQSSETQENRICLLYPVNTRDYQLLTSDFINIALENHCEIVNHFYSQEGLTPLIKELLNFSTLAIVFVKNLCSNVYQVDLLKDIGNYLRKAGKHMITISTESPFNLIRSETLAPTFINTYDDCYAALKYLPHIIFGQLEAKGCLPGSRKRAESRDEIVSGLSVDNSGGQFEFLLNKPVTSVKETILDQPWAVETNEVNHLINFDSVFHSSIENENFGNFGNPDGTYSDHDNEDQLRLEKNTPPANKIREKPWVVEEFEYDRDRCALSMLKTSMIEDLYFAVDNDLLSRTWEYKHRFKDDCKMFVVRNPSMGVVYGLVCVIVDKYEKCGRIGYLVVSRAKRRQSVGEILHQRAIKYITIERSCLVVALGSPFPFLNYFVPKVLNEISTLWEYLETKDKSKVSLAKSTIQLVGFYKSLGWSYTRHRKGIYQQQRKYIMHLTIDRWELPGMTGPISQAGISDGYSFIKSLKRLGVKFIVSDDSLPAFKVCYHNLKNGKTTDDEEKLFSTMYDKANTIIQEEIEDYQTRRKQRNTLVMYALIGDVIVGFCILYSSESIFSYFYPFIEKFKPHLEEKVAGITGLYVGLSVEDKEKMVTLNPGGILLIKLGLVTSAVQILRKMKVRQLILPNVTNENFKMYTSMGFTKFMEYCACFGKKGAFEWVV</sequence>
<evidence type="ECO:0000313" key="7">
    <source>
        <dbReference type="Proteomes" id="UP000307173"/>
    </source>
</evidence>
<proteinExistence type="inferred from homology"/>
<dbReference type="OrthoDB" id="4215304at2759"/>
<keyword evidence="7" id="KW-1185">Reference proteome</keyword>
<evidence type="ECO:0000259" key="5">
    <source>
        <dbReference type="Pfam" id="PF00933"/>
    </source>
</evidence>
<feature type="transmembrane region" description="Helical" evidence="4">
    <location>
        <begin position="989"/>
        <end position="1009"/>
    </location>
</feature>
<comment type="similarity">
    <text evidence="1">Belongs to the glycosyl hydrolase 3 family.</text>
</comment>
<gene>
    <name evidence="6" type="ORF">CANINC_003504</name>
</gene>
<dbReference type="Gene3D" id="3.40.630.30">
    <property type="match status" value="1"/>
</dbReference>
<evidence type="ECO:0000256" key="2">
    <source>
        <dbReference type="ARBA" id="ARBA00022801"/>
    </source>
</evidence>
<dbReference type="Gene3D" id="3.20.20.300">
    <property type="entry name" value="Glycoside hydrolase, family 3, N-terminal domain"/>
    <property type="match status" value="1"/>
</dbReference>
<dbReference type="PANTHER" id="PTHR30480">
    <property type="entry name" value="BETA-HEXOSAMINIDASE-RELATED"/>
    <property type="match status" value="1"/>
</dbReference>
<dbReference type="GO" id="GO:0004553">
    <property type="term" value="F:hydrolase activity, hydrolyzing O-glycosyl compounds"/>
    <property type="evidence" value="ECO:0007669"/>
    <property type="project" value="InterPro"/>
</dbReference>
<evidence type="ECO:0000256" key="1">
    <source>
        <dbReference type="ARBA" id="ARBA00005336"/>
    </source>
</evidence>
<dbReference type="InterPro" id="IPR016181">
    <property type="entry name" value="Acyl_CoA_acyltransferase"/>
</dbReference>
<evidence type="ECO:0000256" key="3">
    <source>
        <dbReference type="ARBA" id="ARBA00023295"/>
    </source>
</evidence>
<dbReference type="InterPro" id="IPR050226">
    <property type="entry name" value="NagZ_Beta-hexosaminidase"/>
</dbReference>
<comment type="caution">
    <text evidence="6">The sequence shown here is derived from an EMBL/GenBank/DDBJ whole genome shotgun (WGS) entry which is preliminary data.</text>
</comment>
<name>A0A4T0WYP7_9ASCO</name>
<dbReference type="InterPro" id="IPR017853">
    <property type="entry name" value="GH"/>
</dbReference>
<dbReference type="Proteomes" id="UP000307173">
    <property type="component" value="Unassembled WGS sequence"/>
</dbReference>
<evidence type="ECO:0000256" key="4">
    <source>
        <dbReference type="SAM" id="Phobius"/>
    </source>
</evidence>
<keyword evidence="4" id="KW-0812">Transmembrane</keyword>
<organism evidence="6 7">
    <name type="scientific">Pichia inconspicua</name>
    <dbReference type="NCBI Taxonomy" id="52247"/>
    <lineage>
        <taxon>Eukaryota</taxon>
        <taxon>Fungi</taxon>
        <taxon>Dikarya</taxon>
        <taxon>Ascomycota</taxon>
        <taxon>Saccharomycotina</taxon>
        <taxon>Pichiomycetes</taxon>
        <taxon>Pichiales</taxon>
        <taxon>Pichiaceae</taxon>
        <taxon>Pichia</taxon>
    </lineage>
</organism>
<keyword evidence="4" id="KW-1133">Transmembrane helix</keyword>
<dbReference type="AlphaFoldDB" id="A0A4T0WYP7"/>
<reference evidence="6 7" key="1">
    <citation type="journal article" date="2019" name="Front. Genet.">
        <title>Whole-Genome Sequencing of the Opportunistic Yeast Pathogen Candida inconspicua Uncovers Its Hybrid Origin.</title>
        <authorList>
            <person name="Mixao V."/>
            <person name="Hansen A.P."/>
            <person name="Saus E."/>
            <person name="Boekhout T."/>
            <person name="Lass-Florl C."/>
            <person name="Gabaldon T."/>
        </authorList>
    </citation>
    <scope>NUCLEOTIDE SEQUENCE [LARGE SCALE GENOMIC DNA]</scope>
    <source>
        <strain evidence="6 7">CBS 180</strain>
    </source>
</reference>
<feature type="transmembrane region" description="Helical" evidence="4">
    <location>
        <begin position="927"/>
        <end position="946"/>
    </location>
</feature>
<protein>
    <recommendedName>
        <fullName evidence="5">Glycoside hydrolase family 3 N-terminal domain-containing protein</fullName>
    </recommendedName>
</protein>